<gene>
    <name evidence="3" type="ORF">CVT24_012153</name>
</gene>
<accession>A0A409YIZ0</accession>
<organism evidence="3 4">
    <name type="scientific">Panaeolus cyanescens</name>
    <dbReference type="NCBI Taxonomy" id="181874"/>
    <lineage>
        <taxon>Eukaryota</taxon>
        <taxon>Fungi</taxon>
        <taxon>Dikarya</taxon>
        <taxon>Basidiomycota</taxon>
        <taxon>Agaricomycotina</taxon>
        <taxon>Agaricomycetes</taxon>
        <taxon>Agaricomycetidae</taxon>
        <taxon>Agaricales</taxon>
        <taxon>Agaricineae</taxon>
        <taxon>Galeropsidaceae</taxon>
        <taxon>Panaeolus</taxon>
    </lineage>
</organism>
<dbReference type="AlphaFoldDB" id="A0A409YIZ0"/>
<proteinExistence type="predicted"/>
<dbReference type="Gene3D" id="1.10.510.10">
    <property type="entry name" value="Transferase(Phosphotransferase) domain 1"/>
    <property type="match status" value="1"/>
</dbReference>
<dbReference type="InterPro" id="IPR011009">
    <property type="entry name" value="Kinase-like_dom_sf"/>
</dbReference>
<evidence type="ECO:0000256" key="1">
    <source>
        <dbReference type="SAM" id="SignalP"/>
    </source>
</evidence>
<dbReference type="SUPFAM" id="SSF56112">
    <property type="entry name" value="Protein kinase-like (PK-like)"/>
    <property type="match status" value="1"/>
</dbReference>
<evidence type="ECO:0000313" key="4">
    <source>
        <dbReference type="Proteomes" id="UP000284842"/>
    </source>
</evidence>
<dbReference type="OrthoDB" id="2985259at2759"/>
<evidence type="ECO:0000313" key="3">
    <source>
        <dbReference type="EMBL" id="PPR02960.1"/>
    </source>
</evidence>
<sequence>MNKIPLGLVVSAALVLWFFNEKKHPNELPTTIADWRNLFDLDDPYNNKAGAKWCLLEELFQKRYGVKQWRSNDIRSQTPWPDDPRLPKPNGFNLLSHVETDLCISRWPRWCPNSGAQHMARTSWGCDVMVRVVTSGGVGENHREILRYLNRAPDILLSSNHVLPMLEEMVFEDISFGVFPRVEADLCDVFRDTFKNSVEDALYMIMEALEGIVYLHEHRIAHQDLFLENVVIHWHPESLVKRAVGRPRVWIIDFEDAVMFPEGTKVEDMKVAKFPRPLDQCGRPQPPEVYKPEPYCPFKLDVWQFSNTLRSFESGFDEVSQVLADMNKDDPEERITAAQALDRLGTFVREQPPSSLHKAFPGFT</sequence>
<dbReference type="PROSITE" id="PS50011">
    <property type="entry name" value="PROTEIN_KINASE_DOM"/>
    <property type="match status" value="1"/>
</dbReference>
<feature type="domain" description="Protein kinase" evidence="2">
    <location>
        <begin position="1"/>
        <end position="364"/>
    </location>
</feature>
<dbReference type="PANTHER" id="PTHR24347">
    <property type="entry name" value="SERINE/THREONINE-PROTEIN KINASE"/>
    <property type="match status" value="1"/>
</dbReference>
<dbReference type="GO" id="GO:0005524">
    <property type="term" value="F:ATP binding"/>
    <property type="evidence" value="ECO:0007669"/>
    <property type="project" value="InterPro"/>
</dbReference>
<dbReference type="SMART" id="SM00220">
    <property type="entry name" value="S_TKc"/>
    <property type="match status" value="1"/>
</dbReference>
<dbReference type="EMBL" id="NHTK01001123">
    <property type="protein sequence ID" value="PPR02960.1"/>
    <property type="molecule type" value="Genomic_DNA"/>
</dbReference>
<keyword evidence="1" id="KW-0732">Signal</keyword>
<evidence type="ECO:0000259" key="2">
    <source>
        <dbReference type="PROSITE" id="PS50011"/>
    </source>
</evidence>
<reference evidence="3 4" key="1">
    <citation type="journal article" date="2018" name="Evol. Lett.">
        <title>Horizontal gene cluster transfer increased hallucinogenic mushroom diversity.</title>
        <authorList>
            <person name="Reynolds H.T."/>
            <person name="Vijayakumar V."/>
            <person name="Gluck-Thaler E."/>
            <person name="Korotkin H.B."/>
            <person name="Matheny P.B."/>
            <person name="Slot J.C."/>
        </authorList>
    </citation>
    <scope>NUCLEOTIDE SEQUENCE [LARGE SCALE GENOMIC DNA]</scope>
    <source>
        <strain evidence="3 4">2629</strain>
    </source>
</reference>
<feature type="signal peptide" evidence="1">
    <location>
        <begin position="1"/>
        <end position="25"/>
    </location>
</feature>
<dbReference type="STRING" id="181874.A0A409YIZ0"/>
<keyword evidence="4" id="KW-1185">Reference proteome</keyword>
<name>A0A409YIZ0_9AGAR</name>
<dbReference type="InterPro" id="IPR000719">
    <property type="entry name" value="Prot_kinase_dom"/>
</dbReference>
<dbReference type="Proteomes" id="UP000284842">
    <property type="component" value="Unassembled WGS sequence"/>
</dbReference>
<comment type="caution">
    <text evidence="3">The sequence shown here is derived from an EMBL/GenBank/DDBJ whole genome shotgun (WGS) entry which is preliminary data.</text>
</comment>
<feature type="chain" id="PRO_5019062514" description="Protein kinase domain-containing protein" evidence="1">
    <location>
        <begin position="26"/>
        <end position="364"/>
    </location>
</feature>
<dbReference type="InParanoid" id="A0A409YIZ0"/>
<dbReference type="GO" id="GO:0004672">
    <property type="term" value="F:protein kinase activity"/>
    <property type="evidence" value="ECO:0007669"/>
    <property type="project" value="InterPro"/>
</dbReference>
<protein>
    <recommendedName>
        <fullName evidence="2">Protein kinase domain-containing protein</fullName>
    </recommendedName>
</protein>